<dbReference type="InterPro" id="IPR023366">
    <property type="entry name" value="ATP_synth_asu-like_sf"/>
</dbReference>
<gene>
    <name evidence="17" type="ORF">BE221DRAFT_80410</name>
</gene>
<dbReference type="InterPro" id="IPR003615">
    <property type="entry name" value="HNH_nuc"/>
</dbReference>
<evidence type="ECO:0000256" key="6">
    <source>
        <dbReference type="ARBA" id="ARBA00022741"/>
    </source>
</evidence>
<name>A0A1Y5I544_OSTTA</name>
<dbReference type="FunFam" id="2.40.50.100:FF:000008">
    <property type="entry name" value="V-type proton ATPase catalytic subunit A"/>
    <property type="match status" value="1"/>
</dbReference>
<dbReference type="eggNOG" id="KOG1000">
    <property type="taxonomic scope" value="Eukaryota"/>
</dbReference>
<dbReference type="PANTHER" id="PTHR43607:SF1">
    <property type="entry name" value="H(+)-TRANSPORTING TWO-SECTOR ATPASE"/>
    <property type="match status" value="1"/>
</dbReference>
<feature type="domain" description="Helicase C-terminal" evidence="16">
    <location>
        <begin position="530"/>
        <end position="703"/>
    </location>
</feature>
<dbReference type="Proteomes" id="UP000195557">
    <property type="component" value="Unassembled WGS sequence"/>
</dbReference>
<feature type="region of interest" description="Disordered" evidence="14">
    <location>
        <begin position="31"/>
        <end position="62"/>
    </location>
</feature>
<feature type="compositionally biased region" description="Low complexity" evidence="14">
    <location>
        <begin position="39"/>
        <end position="56"/>
    </location>
</feature>
<dbReference type="GO" id="GO:0008270">
    <property type="term" value="F:zinc ion binding"/>
    <property type="evidence" value="ECO:0007669"/>
    <property type="project" value="InterPro"/>
</dbReference>
<proteinExistence type="inferred from homology"/>
<comment type="similarity">
    <text evidence="2">Belongs to the ATPase alpha/beta chains family.</text>
</comment>
<evidence type="ECO:0000256" key="7">
    <source>
        <dbReference type="ARBA" id="ARBA00022781"/>
    </source>
</evidence>
<evidence type="ECO:0000256" key="5">
    <source>
        <dbReference type="ARBA" id="ARBA00022448"/>
    </source>
</evidence>
<dbReference type="Gene3D" id="3.40.50.10810">
    <property type="entry name" value="Tandem AAA-ATPase domain"/>
    <property type="match status" value="1"/>
</dbReference>
<dbReference type="SMART" id="SM00490">
    <property type="entry name" value="HELICc"/>
    <property type="match status" value="1"/>
</dbReference>
<dbReference type="Gene3D" id="3.40.50.300">
    <property type="entry name" value="P-loop containing nucleotide triphosphate hydrolases"/>
    <property type="match status" value="2"/>
</dbReference>
<dbReference type="InterPro" id="IPR038718">
    <property type="entry name" value="SNF2-like_sf"/>
</dbReference>
<comment type="subunit">
    <text evidence="3">V-ATPase is a heteromultimeric enzyme composed of a peripheral catalytic V1 complex (main components: subunits A, B, C, D, E, and F) attached to an integral membrane V0 proton pore complex (main component: the proteolipid protein).</text>
</comment>
<dbReference type="NCBIfam" id="TIGR01042">
    <property type="entry name" value="V-ATPase_V1_A"/>
    <property type="match status" value="1"/>
</dbReference>
<evidence type="ECO:0000256" key="10">
    <source>
        <dbReference type="ARBA" id="ARBA00022967"/>
    </source>
</evidence>
<dbReference type="EC" id="7.1.2.2" evidence="4"/>
<dbReference type="NCBIfam" id="NF003220">
    <property type="entry name" value="PRK04192.1"/>
    <property type="match status" value="1"/>
</dbReference>
<dbReference type="InterPro" id="IPR022878">
    <property type="entry name" value="V-ATPase_asu"/>
</dbReference>
<dbReference type="Pfam" id="PF22919">
    <property type="entry name" value="ATP-synt_VA_C"/>
    <property type="match status" value="1"/>
</dbReference>
<dbReference type="FunFam" id="1.10.1140.10:FF:000002">
    <property type="entry name" value="V-type proton ATPase catalytic subunit A"/>
    <property type="match status" value="1"/>
</dbReference>
<sequence length="1791" mass="197540">MDDVLDVDDDAFDVELADVEVDLIARQRRESNAFSRPESSSPHSNPVTNPSTTTTTKRPRARPHVWMDVVRDNVVRVSCSHERLRAGFAGKLYAAVDGFAVATPATPDDAEAGAAWDVPMRLAKKVRDALCAMNAFERGYSRALRKNVAMGAPPARTAEYASAPPGYCGVTKRGGEEDEEKARVEVDRRFGTIAGNIRRALYPFQETGVKFAIRRNGRALIADQMGVGKTLQAIAVADAYRDAGPLLVIVPAAMRFVWADEIERWLTDVTPRQLSVIFGSGDKFLLEKLAKESREANSAAATTGRRVVVSSYHMLAPLFDEFLEVKWGCVIADESHNMHVSKSFNGSETKMTETAWKLIKKAKYAVLTTGTPSLTKPFDMFYQIDALRPGMLGQTKWEFAEYYCDVKFDMKGRSDVSGGSRLLELRSLLTHTTMIRRLKKDVMGDLPPKRRQVVPIDIDQSIARVGGPKIWAKIAKAARAPRDEMSYGEEDDNILDEDERDDVEYVLNAKLCNLEKGRRVSVSQIVGMLKIAPIIDWLESDLLRDDSMQFVIFAHHQAVLDAIERDVCMCLEKQNRGTYVRIDGSTPSDERKVLVDKFREGAAVSADGVVSVRIALLSVKAAGTGLDFSTASCVVFAELPDDASLLEQAEARVHRRGNDSGVNVYFLCARGGACSHDEDRWQRLESQLDVCKEAIDGDDARVGLDVSAYGASIELEATKKSVFSKSVVVESSTVKDPTLSPSRVETKQATPLQLWFEVSATSGRLHAHASADGSEPLHVSVSRSQLTRALASAKYAKELPEPFSSNPAAVAAALDFSNTWNAMTARDRNSILARQQPCRANELNEVAEALNSKAATAATGSTSRHSRLVPLPKDADWCTVLVSDIAQRNRANYEMRVPCRFVPGTTRRALLCVNCVDELDRVFSDRIRRVDLFCGEECLRAYDQGMSSSALRRALFEIERGVCVECGLDCEKLVKHVRVFKSRMKRVKEILRLAPAFEKRGNKALLSRLAEKPSGGRAWECDHKVAVFEGGGGCTVENAQTLCVICHSKKTKEQAKQRAAKRKRDAELAAARNARPITALVDSDDSEDDVSIDNLAPPPTSRKPQAPAQTDIRDFTVVRPLASDSDDDDDDDDSLAELIVPAFSSKRPIIAAHVAPPYPTEPVRPPPATNDMSFSRTDGETAENLLGSVKKVSGPVVLAENMHGAAMYELVRVGGDKLIGEIIRLERDTATIQCYEETSGLAVGDPVERTMKPLSVDLGPGALENIFDGIQRPLTTIAARSGDCFIPRGVDVPALDESKLWEFVSSRSGFKVGDHVSGGDIFGRVQENSLMEHRMMVPPNAKGRVTYIAPDGSYDVNEKVIEIEFGGVVKEFSMKQQWPVRAPRPVAEKLAADYPLLTGQRVLDVMFPSVRGGTCAIPGAFGCGKTVISQALSKYSNSDGIIYVGCGERGNEMAEVLYDFPELTMTMPDGREESIMKRTTLVANTSNMPVAAREASIYTGITLAEYFRDQGYNFSMMADSTSRWAEALREISGRLAEMPADSGYPAYLGARLASFYERAGRVRCLGSPNREGSVTVVGAVSPPGGDFSDPVTSATLGIVQVFWGLDKKLAQRKHFPSVNWLISYSKYSNALEPFYDKTDPEFVQLRVVAREVLQKEDELNEIVQLVGKDSLAESDKVTLETAKFLKEDFLQQNSFTEYDKYCPFYKSIGMLRNMIRFHTLATAAVERAATTTDGPKMTFNVIRTRMSELMYRIASMKFEDPKDGEDAIRARFSELEQDIVSAFRALEDEFR</sequence>
<evidence type="ECO:0000256" key="8">
    <source>
        <dbReference type="ARBA" id="ARBA00022801"/>
    </source>
</evidence>
<dbReference type="FunFam" id="2.40.30.20:FF:000002">
    <property type="entry name" value="V-type proton ATPase catalytic subunit A"/>
    <property type="match status" value="1"/>
</dbReference>
<dbReference type="FunFam" id="3.40.50.300:FF:000052">
    <property type="entry name" value="V-type proton ATPase catalytic subunit A"/>
    <property type="match status" value="1"/>
</dbReference>
<dbReference type="SUPFAM" id="SSF50615">
    <property type="entry name" value="N-terminal domain of alpha and beta subunits of F1 ATP synthase"/>
    <property type="match status" value="1"/>
</dbReference>
<dbReference type="Pfam" id="PF02874">
    <property type="entry name" value="ATP-synt_ab_N"/>
    <property type="match status" value="1"/>
</dbReference>
<evidence type="ECO:0000256" key="9">
    <source>
        <dbReference type="ARBA" id="ARBA00022840"/>
    </source>
</evidence>
<comment type="function">
    <text evidence="1">Catalytic subunit of the peripheral V1 complex of vacuolar ATPase. V-ATPase vacuolar ATPase is responsible for acidifying a variety of intracellular compartments in eukaryotic cells.</text>
</comment>
<dbReference type="PANTHER" id="PTHR43607">
    <property type="entry name" value="V-TYPE PROTON ATPASE CATALYTIC SUBUNIT A"/>
    <property type="match status" value="1"/>
</dbReference>
<dbReference type="Gene3D" id="2.40.50.100">
    <property type="match status" value="1"/>
</dbReference>
<evidence type="ECO:0000256" key="11">
    <source>
        <dbReference type="ARBA" id="ARBA00023065"/>
    </source>
</evidence>
<evidence type="ECO:0000256" key="12">
    <source>
        <dbReference type="ARBA" id="ARBA00023310"/>
    </source>
</evidence>
<dbReference type="Gene3D" id="1.10.30.50">
    <property type="match status" value="1"/>
</dbReference>
<dbReference type="CDD" id="cd18010">
    <property type="entry name" value="DEXHc_HARP_SMARCAL1"/>
    <property type="match status" value="1"/>
</dbReference>
<keyword evidence="5" id="KW-0813">Transport</keyword>
<dbReference type="CDD" id="cd01134">
    <property type="entry name" value="V_A-ATPase_A"/>
    <property type="match status" value="1"/>
</dbReference>
<dbReference type="GO" id="GO:0005524">
    <property type="term" value="F:ATP binding"/>
    <property type="evidence" value="ECO:0007669"/>
    <property type="project" value="UniProtKB-KW"/>
</dbReference>
<dbReference type="SUPFAM" id="SSF52540">
    <property type="entry name" value="P-loop containing nucleoside triphosphate hydrolases"/>
    <property type="match status" value="3"/>
</dbReference>
<keyword evidence="9" id="KW-0067">ATP-binding</keyword>
<dbReference type="CDD" id="cd18111">
    <property type="entry name" value="ATP-synt_V_A-type_alpha_C"/>
    <property type="match status" value="1"/>
</dbReference>
<evidence type="ECO:0000256" key="3">
    <source>
        <dbReference type="ARBA" id="ARBA00011504"/>
    </source>
</evidence>
<dbReference type="SMART" id="SM00487">
    <property type="entry name" value="DEXDc"/>
    <property type="match status" value="1"/>
</dbReference>
<evidence type="ECO:0000313" key="17">
    <source>
        <dbReference type="EMBL" id="OUS43213.1"/>
    </source>
</evidence>
<accession>A0A1Y5I544</accession>
<dbReference type="CDD" id="cd18793">
    <property type="entry name" value="SF2_C_SNF"/>
    <property type="match status" value="1"/>
</dbReference>
<dbReference type="GO" id="GO:0004519">
    <property type="term" value="F:endonuclease activity"/>
    <property type="evidence" value="ECO:0007669"/>
    <property type="project" value="InterPro"/>
</dbReference>
<dbReference type="InterPro" id="IPR001650">
    <property type="entry name" value="Helicase_C-like"/>
</dbReference>
<evidence type="ECO:0000256" key="4">
    <source>
        <dbReference type="ARBA" id="ARBA00012473"/>
    </source>
</evidence>
<dbReference type="InterPro" id="IPR005725">
    <property type="entry name" value="ATPase_V1-cplx_asu"/>
</dbReference>
<keyword evidence="8" id="KW-0378">Hydrolase</keyword>
<dbReference type="Pfam" id="PF00176">
    <property type="entry name" value="SNF2-rel_dom"/>
    <property type="match status" value="1"/>
</dbReference>
<dbReference type="InterPro" id="IPR055190">
    <property type="entry name" value="ATP-synt_VA_C"/>
</dbReference>
<dbReference type="SUPFAM" id="SSF47917">
    <property type="entry name" value="C-terminal domain of alpha and beta subunits of F1 ATP synthase"/>
    <property type="match status" value="1"/>
</dbReference>
<evidence type="ECO:0000259" key="16">
    <source>
        <dbReference type="PROSITE" id="PS51194"/>
    </source>
</evidence>
<dbReference type="InterPro" id="IPR020003">
    <property type="entry name" value="ATPase_a/bsu_AS"/>
</dbReference>
<dbReference type="HAMAP" id="MF_00309">
    <property type="entry name" value="ATP_synth_A_arch"/>
    <property type="match status" value="1"/>
</dbReference>
<keyword evidence="12" id="KW-0066">ATP synthesis</keyword>
<dbReference type="GO" id="GO:0016887">
    <property type="term" value="F:ATP hydrolysis activity"/>
    <property type="evidence" value="ECO:0007669"/>
    <property type="project" value="InterPro"/>
</dbReference>
<dbReference type="GO" id="GO:0003676">
    <property type="term" value="F:nucleic acid binding"/>
    <property type="evidence" value="ECO:0007669"/>
    <property type="project" value="InterPro"/>
</dbReference>
<keyword evidence="10" id="KW-1278">Translocase</keyword>
<dbReference type="InterPro" id="IPR027417">
    <property type="entry name" value="P-loop_NTPase"/>
</dbReference>
<evidence type="ECO:0000256" key="14">
    <source>
        <dbReference type="SAM" id="MobiDB-lite"/>
    </source>
</evidence>
<organism evidence="17">
    <name type="scientific">Ostreococcus tauri</name>
    <name type="common">Marine green alga</name>
    <dbReference type="NCBI Taxonomy" id="70448"/>
    <lineage>
        <taxon>Eukaryota</taxon>
        <taxon>Viridiplantae</taxon>
        <taxon>Chlorophyta</taxon>
        <taxon>Mamiellophyceae</taxon>
        <taxon>Mamiellales</taxon>
        <taxon>Bathycoccaceae</taxon>
        <taxon>Ostreococcus</taxon>
    </lineage>
</organism>
<dbReference type="Pfam" id="PF00271">
    <property type="entry name" value="Helicase_C"/>
    <property type="match status" value="1"/>
</dbReference>
<dbReference type="PROSITE" id="PS00152">
    <property type="entry name" value="ATPASE_ALPHA_BETA"/>
    <property type="match status" value="1"/>
</dbReference>
<protein>
    <recommendedName>
        <fullName evidence="4">H(+)-transporting two-sector ATPase</fullName>
        <ecNumber evidence="4">7.1.2.2</ecNumber>
    </recommendedName>
</protein>
<dbReference type="PROSITE" id="PS51194">
    <property type="entry name" value="HELICASE_CTER"/>
    <property type="match status" value="1"/>
</dbReference>
<dbReference type="InterPro" id="IPR003593">
    <property type="entry name" value="AAA+_ATPase"/>
</dbReference>
<evidence type="ECO:0000256" key="13">
    <source>
        <dbReference type="ARBA" id="ARBA00048383"/>
    </source>
</evidence>
<dbReference type="InterPro" id="IPR031686">
    <property type="entry name" value="ATP-synth_a_Xtn"/>
</dbReference>
<dbReference type="InterPro" id="IPR014001">
    <property type="entry name" value="Helicase_ATP-bd"/>
</dbReference>
<dbReference type="GO" id="GO:0033180">
    <property type="term" value="C:proton-transporting V-type ATPase, V1 domain"/>
    <property type="evidence" value="ECO:0007669"/>
    <property type="project" value="InterPro"/>
</dbReference>
<feature type="domain" description="Helicase ATP-binding" evidence="15">
    <location>
        <begin position="210"/>
        <end position="390"/>
    </location>
</feature>
<dbReference type="InterPro" id="IPR024034">
    <property type="entry name" value="ATPase_F1/V1_b/a_C"/>
</dbReference>
<dbReference type="Gene3D" id="2.40.30.20">
    <property type="match status" value="1"/>
</dbReference>
<dbReference type="InterPro" id="IPR036121">
    <property type="entry name" value="ATPase_F1/V1/A1_a/bsu_N_sf"/>
</dbReference>
<dbReference type="InterPro" id="IPR049730">
    <property type="entry name" value="SNF2/RAD54-like_C"/>
</dbReference>
<dbReference type="CDD" id="cd18119">
    <property type="entry name" value="ATP-synt_V_A-type_alpha_N"/>
    <property type="match status" value="1"/>
</dbReference>
<evidence type="ECO:0000256" key="1">
    <source>
        <dbReference type="ARBA" id="ARBA00003685"/>
    </source>
</evidence>
<keyword evidence="11" id="KW-0406">Ion transport</keyword>
<evidence type="ECO:0000256" key="2">
    <source>
        <dbReference type="ARBA" id="ARBA00008936"/>
    </source>
</evidence>
<dbReference type="Pfam" id="PF16886">
    <property type="entry name" value="ATP-synt_ab_Xtn"/>
    <property type="match status" value="1"/>
</dbReference>
<keyword evidence="7" id="KW-0375">Hydrogen ion transport</keyword>
<dbReference type="GO" id="GO:0046961">
    <property type="term" value="F:proton-transporting ATPase activity, rotational mechanism"/>
    <property type="evidence" value="ECO:0007669"/>
    <property type="project" value="InterPro"/>
</dbReference>
<keyword evidence="6" id="KW-0547">Nucleotide-binding</keyword>
<reference evidence="17" key="1">
    <citation type="submission" date="2017-04" db="EMBL/GenBank/DDBJ databases">
        <title>Population genomics of picophytoplankton unveils novel chromosome hypervariability.</title>
        <authorList>
            <consortium name="DOE Joint Genome Institute"/>
            <person name="Blanc-Mathieu R."/>
            <person name="Krasovec M."/>
            <person name="Hebrard M."/>
            <person name="Yau S."/>
            <person name="Desgranges E."/>
            <person name="Martin J."/>
            <person name="Schackwitz W."/>
            <person name="Kuo A."/>
            <person name="Salin G."/>
            <person name="Donnadieu C."/>
            <person name="Desdevises Y."/>
            <person name="Sanchez-Ferandin S."/>
            <person name="Moreau H."/>
            <person name="Rivals E."/>
            <person name="Grigoriev I.V."/>
            <person name="Grimsley N."/>
            <person name="Eyre-Walker A."/>
            <person name="Piganeau G."/>
        </authorList>
    </citation>
    <scope>NUCLEOTIDE SEQUENCE [LARGE SCALE GENOMIC DNA]</scope>
    <source>
        <strain evidence="17">RCC 1115</strain>
    </source>
</reference>
<feature type="region of interest" description="Disordered" evidence="14">
    <location>
        <begin position="1077"/>
        <end position="1115"/>
    </location>
</feature>
<dbReference type="CDD" id="cd00085">
    <property type="entry name" value="HNHc"/>
    <property type="match status" value="1"/>
</dbReference>
<dbReference type="Gene3D" id="1.10.1140.10">
    <property type="entry name" value="Bovine Mitochondrial F1-atpase, Atp Synthase Beta Chain, Chain D, domain 3"/>
    <property type="match status" value="1"/>
</dbReference>
<dbReference type="InterPro" id="IPR004100">
    <property type="entry name" value="ATPase_F1/V1/A1_a/bsu_N"/>
</dbReference>
<dbReference type="Pfam" id="PF00006">
    <property type="entry name" value="ATP-synt_ab"/>
    <property type="match status" value="1"/>
</dbReference>
<dbReference type="GO" id="GO:0006754">
    <property type="term" value="P:ATP biosynthetic process"/>
    <property type="evidence" value="ECO:0007669"/>
    <property type="project" value="UniProtKB-KW"/>
</dbReference>
<dbReference type="PROSITE" id="PS51192">
    <property type="entry name" value="HELICASE_ATP_BIND_1"/>
    <property type="match status" value="1"/>
</dbReference>
<evidence type="ECO:0000259" key="15">
    <source>
        <dbReference type="PROSITE" id="PS51192"/>
    </source>
</evidence>
<feature type="compositionally biased region" description="Acidic residues" evidence="14">
    <location>
        <begin position="1082"/>
        <end position="1091"/>
    </location>
</feature>
<comment type="catalytic activity">
    <reaction evidence="13">
        <text>ATP + H2O + 4 H(+)(in) = ADP + phosphate + 5 H(+)(out)</text>
        <dbReference type="Rhea" id="RHEA:57720"/>
        <dbReference type="ChEBI" id="CHEBI:15377"/>
        <dbReference type="ChEBI" id="CHEBI:15378"/>
        <dbReference type="ChEBI" id="CHEBI:30616"/>
        <dbReference type="ChEBI" id="CHEBI:43474"/>
        <dbReference type="ChEBI" id="CHEBI:456216"/>
        <dbReference type="EC" id="7.1.2.2"/>
    </reaction>
</comment>
<dbReference type="SMART" id="SM00382">
    <property type="entry name" value="AAA"/>
    <property type="match status" value="1"/>
</dbReference>
<dbReference type="EMBL" id="KZ155832">
    <property type="protein sequence ID" value="OUS43213.1"/>
    <property type="molecule type" value="Genomic_DNA"/>
</dbReference>
<dbReference type="Pfam" id="PF01844">
    <property type="entry name" value="HNH"/>
    <property type="match status" value="1"/>
</dbReference>
<dbReference type="InterPro" id="IPR002711">
    <property type="entry name" value="HNH"/>
</dbReference>
<dbReference type="InterPro" id="IPR000330">
    <property type="entry name" value="SNF2_N"/>
</dbReference>
<dbReference type="GO" id="GO:0000325">
    <property type="term" value="C:plant-type vacuole"/>
    <property type="evidence" value="ECO:0007669"/>
    <property type="project" value="TreeGrafter"/>
</dbReference>
<dbReference type="InterPro" id="IPR000194">
    <property type="entry name" value="ATPase_F1/V1/A1_a/bsu_nucl-bd"/>
</dbReference>